<comment type="caution">
    <text evidence="1">The sequence shown here is derived from an EMBL/GenBank/DDBJ whole genome shotgun (WGS) entry which is preliminary data.</text>
</comment>
<dbReference type="Proteomes" id="UP001341297">
    <property type="component" value="Unassembled WGS sequence"/>
</dbReference>
<organism evidence="1 3">
    <name type="scientific">Bacillus glycinifermentans</name>
    <dbReference type="NCBI Taxonomy" id="1664069"/>
    <lineage>
        <taxon>Bacteria</taxon>
        <taxon>Bacillati</taxon>
        <taxon>Bacillota</taxon>
        <taxon>Bacilli</taxon>
        <taxon>Bacillales</taxon>
        <taxon>Bacillaceae</taxon>
        <taxon>Bacillus</taxon>
    </lineage>
</organism>
<evidence type="ECO:0000313" key="2">
    <source>
        <dbReference type="EMBL" id="MEC0484466.1"/>
    </source>
</evidence>
<proteinExistence type="predicted"/>
<protein>
    <submittedName>
        <fullName evidence="1">Uncharacterized protein</fullName>
    </submittedName>
</protein>
<reference evidence="2 4" key="3">
    <citation type="submission" date="2023-03" db="EMBL/GenBank/DDBJ databases">
        <title>Agriculturally important microbes genome sequencing.</title>
        <authorList>
            <person name="Dunlap C."/>
        </authorList>
    </citation>
    <scope>NUCLEOTIDE SEQUENCE [LARGE SCALE GENOMIC DNA]</scope>
    <source>
        <strain evidence="2 4">CBP-3203</strain>
    </source>
</reference>
<dbReference type="EMBL" id="JARRTL010000007">
    <property type="protein sequence ID" value="MEC0484466.1"/>
    <property type="molecule type" value="Genomic_DNA"/>
</dbReference>
<sequence>MSNIVYNEPFECEEWIWKIHDDAYLLKKYRQIDCECSDEDEEMFEYYYDFIMISCFDEKGTHLFTARKYWDEDEIHLLSRPNGSLNGNDIEMMQKLKKKFHVANIRY</sequence>
<dbReference type="AlphaFoldDB" id="A0A0T6BWJ1"/>
<reference evidence="1 3" key="1">
    <citation type="journal article" date="2015" name="Int. J. Syst. Evol. Microbiol.">
        <title>Bacillus glycinifermentans sp. nov., isolated from fermented soybean paste.</title>
        <authorList>
            <person name="Kim S.J."/>
            <person name="Dunlap C.A."/>
            <person name="Kwon S.W."/>
            <person name="Rooney A.P."/>
        </authorList>
    </citation>
    <scope>NUCLEOTIDE SEQUENCE [LARGE SCALE GENOMIC DNA]</scope>
    <source>
        <strain evidence="1 3">GO-13</strain>
    </source>
</reference>
<dbReference type="STRING" id="1664069.BGLY_0309"/>
<accession>A0A0T6BWJ1</accession>
<dbReference type="OrthoDB" id="2937890at2"/>
<keyword evidence="4" id="KW-1185">Reference proteome</keyword>
<dbReference type="RefSeq" id="WP_048354476.1">
    <property type="nucleotide sequence ID" value="NZ_CP023481.1"/>
</dbReference>
<evidence type="ECO:0000313" key="1">
    <source>
        <dbReference type="EMBL" id="KRT95654.1"/>
    </source>
</evidence>
<name>A0A0T6BWJ1_9BACI</name>
<dbReference type="EMBL" id="LECW02000001">
    <property type="protein sequence ID" value="KRT95654.1"/>
    <property type="molecule type" value="Genomic_DNA"/>
</dbReference>
<dbReference type="Proteomes" id="UP000036168">
    <property type="component" value="Unassembled WGS sequence"/>
</dbReference>
<evidence type="ECO:0000313" key="3">
    <source>
        <dbReference type="Proteomes" id="UP000036168"/>
    </source>
</evidence>
<reference evidence="1" key="2">
    <citation type="submission" date="2015-10" db="EMBL/GenBank/DDBJ databases">
        <authorList>
            <person name="Gilbert D.G."/>
        </authorList>
    </citation>
    <scope>NUCLEOTIDE SEQUENCE</scope>
    <source>
        <strain evidence="1">GO-13</strain>
    </source>
</reference>
<gene>
    <name evidence="1" type="ORF">AB447_200650</name>
    <name evidence="2" type="ORF">P8828_06320</name>
</gene>
<evidence type="ECO:0000313" key="4">
    <source>
        <dbReference type="Proteomes" id="UP001341297"/>
    </source>
</evidence>